<keyword evidence="2" id="KW-1185">Reference proteome</keyword>
<proteinExistence type="predicted"/>
<name>A0ABQ5FVX2_9ASTR</name>
<organism evidence="1 2">
    <name type="scientific">Tanacetum coccineum</name>
    <dbReference type="NCBI Taxonomy" id="301880"/>
    <lineage>
        <taxon>Eukaryota</taxon>
        <taxon>Viridiplantae</taxon>
        <taxon>Streptophyta</taxon>
        <taxon>Embryophyta</taxon>
        <taxon>Tracheophyta</taxon>
        <taxon>Spermatophyta</taxon>
        <taxon>Magnoliopsida</taxon>
        <taxon>eudicotyledons</taxon>
        <taxon>Gunneridae</taxon>
        <taxon>Pentapetalae</taxon>
        <taxon>asterids</taxon>
        <taxon>campanulids</taxon>
        <taxon>Asterales</taxon>
        <taxon>Asteraceae</taxon>
        <taxon>Asteroideae</taxon>
        <taxon>Anthemideae</taxon>
        <taxon>Anthemidinae</taxon>
        <taxon>Tanacetum</taxon>
    </lineage>
</organism>
<dbReference type="EMBL" id="BQNB010017808">
    <property type="protein sequence ID" value="GJT67435.1"/>
    <property type="molecule type" value="Genomic_DNA"/>
</dbReference>
<dbReference type="Proteomes" id="UP001151760">
    <property type="component" value="Unassembled WGS sequence"/>
</dbReference>
<evidence type="ECO:0000313" key="2">
    <source>
        <dbReference type="Proteomes" id="UP001151760"/>
    </source>
</evidence>
<evidence type="ECO:0000313" key="1">
    <source>
        <dbReference type="EMBL" id="GJT67435.1"/>
    </source>
</evidence>
<reference evidence="1" key="1">
    <citation type="journal article" date="2022" name="Int. J. Mol. Sci.">
        <title>Draft Genome of Tanacetum Coccineum: Genomic Comparison of Closely Related Tanacetum-Family Plants.</title>
        <authorList>
            <person name="Yamashiro T."/>
            <person name="Shiraishi A."/>
            <person name="Nakayama K."/>
            <person name="Satake H."/>
        </authorList>
    </citation>
    <scope>NUCLEOTIDE SEQUENCE</scope>
</reference>
<reference evidence="1" key="2">
    <citation type="submission" date="2022-01" db="EMBL/GenBank/DDBJ databases">
        <authorList>
            <person name="Yamashiro T."/>
            <person name="Shiraishi A."/>
            <person name="Satake H."/>
            <person name="Nakayama K."/>
        </authorList>
    </citation>
    <scope>NUCLEOTIDE SEQUENCE</scope>
</reference>
<gene>
    <name evidence="1" type="ORF">Tco_1018915</name>
</gene>
<comment type="caution">
    <text evidence="1">The sequence shown here is derived from an EMBL/GenBank/DDBJ whole genome shotgun (WGS) entry which is preliminary data.</text>
</comment>
<accession>A0ABQ5FVX2</accession>
<protein>
    <submittedName>
        <fullName evidence="1">Uncharacterized protein</fullName>
    </submittedName>
</protein>
<sequence length="521" mass="57809">MAYPSSSSEVSNDSTCSKSCLETVKVLKSQYEQLLKRFEKSELMVVAYKTGLMSIEERLEFYKKNKSVYVEKINGLKWDIQVGEITIGELRKKLEIIVDNCKKGLGYNAVQPPPTGNFIPLKPDLSFTGLEEFTNEPEVIKPIVENSKAKASEAKPKAVRKNNGAPIIEDWVSDSEEENVSQTKIEKKTAKPSFVKIDFVKAKQTNKTDRKTAKQVDCNYQRVVKPVWNNAKRVNHQNFAKKTHPCPKKNMVPRAVLMKSGLVSVNTARQVNAAHSKTTVNAARPKSHFSKTAHSIVKRPIHKKTTFKNSNFNQRVNTVKDKNVNAQSLIVAAVAVAESGGEGVEARELTGRIDPEMEIILGVGRKIPPEKFSGGGWPERWAAGGGEGSPEIMGRGERYLKVGMDSESAHMVAASKVPMLKPENGNSTPKIIVVEGVEKVIPPTTAEEKATRILEVKARSTLMMGIPNEHQLKFNSIKDAKLLLEAIEKRFGGNVATKKTQRNLLKQQYENFIAPSSETLD</sequence>